<reference evidence="1" key="1">
    <citation type="submission" date="2014-11" db="EMBL/GenBank/DDBJ databases">
        <authorList>
            <person name="Otto D Thomas"/>
            <person name="Naeem Raeece"/>
        </authorList>
    </citation>
    <scope>NUCLEOTIDE SEQUENCE</scope>
</reference>
<dbReference type="VEuPathDB" id="CryptoDB:Cvel_3953"/>
<organism evidence="1">
    <name type="scientific">Chromera velia CCMP2878</name>
    <dbReference type="NCBI Taxonomy" id="1169474"/>
    <lineage>
        <taxon>Eukaryota</taxon>
        <taxon>Sar</taxon>
        <taxon>Alveolata</taxon>
        <taxon>Colpodellida</taxon>
        <taxon>Chromeraceae</taxon>
        <taxon>Chromera</taxon>
    </lineage>
</organism>
<name>A0A0G4FZM3_9ALVE</name>
<dbReference type="EMBL" id="CDMZ01000761">
    <property type="protein sequence ID" value="CEM20983.1"/>
    <property type="molecule type" value="Genomic_DNA"/>
</dbReference>
<sequence length="76" mass="8516">MAVSTRETSRLEQILRLPPLSPSVLRISQIIPDMVIGSLLSSEEVGRYQCLAEGVRLLIQKQREVLEKVQTLGQIT</sequence>
<evidence type="ECO:0000313" key="1">
    <source>
        <dbReference type="EMBL" id="CEM20983.1"/>
    </source>
</evidence>
<proteinExistence type="predicted"/>
<accession>A0A0G4FZM3</accession>
<dbReference type="AlphaFoldDB" id="A0A0G4FZM3"/>
<gene>
    <name evidence="1" type="ORF">Cvel_3953</name>
</gene>
<protein>
    <submittedName>
        <fullName evidence="1">Uncharacterized protein</fullName>
    </submittedName>
</protein>